<organism evidence="2 3">
    <name type="scientific">Dickeya solani</name>
    <dbReference type="NCBI Taxonomy" id="1089444"/>
    <lineage>
        <taxon>Bacteria</taxon>
        <taxon>Pseudomonadati</taxon>
        <taxon>Pseudomonadota</taxon>
        <taxon>Gammaproteobacteria</taxon>
        <taxon>Enterobacterales</taxon>
        <taxon>Pectobacteriaceae</taxon>
        <taxon>Dickeya</taxon>
    </lineage>
</organism>
<proteinExistence type="predicted"/>
<feature type="signal peptide" evidence="1">
    <location>
        <begin position="1"/>
        <end position="21"/>
    </location>
</feature>
<feature type="chain" id="PRO_5046196700" evidence="1">
    <location>
        <begin position="22"/>
        <end position="108"/>
    </location>
</feature>
<keyword evidence="1" id="KW-0732">Signal</keyword>
<evidence type="ECO:0000313" key="3">
    <source>
        <dbReference type="Proteomes" id="UP001187868"/>
    </source>
</evidence>
<dbReference type="EMBL" id="JAWLLM010000042">
    <property type="protein sequence ID" value="MDV7044794.1"/>
    <property type="molecule type" value="Genomic_DNA"/>
</dbReference>
<dbReference type="Proteomes" id="UP001187868">
    <property type="component" value="Unassembled WGS sequence"/>
</dbReference>
<keyword evidence="3" id="KW-1185">Reference proteome</keyword>
<evidence type="ECO:0000313" key="2">
    <source>
        <dbReference type="EMBL" id="MDV7044794.1"/>
    </source>
</evidence>
<name>A0ABU4EL76_9GAMM</name>
<protein>
    <submittedName>
        <fullName evidence="2">Uncharacterized protein</fullName>
    </submittedName>
</protein>
<reference evidence="2 3" key="1">
    <citation type="submission" date="2023-10" db="EMBL/GenBank/DDBJ databases">
        <title>Clonality and diversity in the soft rot Dickeya solani phytopathogen.</title>
        <authorList>
            <person name="Pedron J."/>
            <person name="Van Gijisegem F."/>
            <person name="Portier P."/>
            <person name="Taghouti G."/>
        </authorList>
    </citation>
    <scope>NUCLEOTIDE SEQUENCE [LARGE SCALE GENOMIC DNA]</scope>
    <source>
        <strain evidence="2 3">FVG2-MFV017-A9</strain>
    </source>
</reference>
<dbReference type="RefSeq" id="WP_057085294.1">
    <property type="nucleotide sequence ID" value="NZ_CP104920.1"/>
</dbReference>
<accession>A0ABU4EL76</accession>
<sequence>MKKTIKALLILTLGLGFNAGAVHLTGDYPVCLSEDAFERLSAILKHKDQSAYDKIMKTECTHIKAGLPVDEAVSLGTFSGVAHVKVYAGGRLIDLWTNSENVTAKGEK</sequence>
<comment type="caution">
    <text evidence="2">The sequence shown here is derived from an EMBL/GenBank/DDBJ whole genome shotgun (WGS) entry which is preliminary data.</text>
</comment>
<gene>
    <name evidence="2" type="ORF">RUJ08_21980</name>
</gene>
<evidence type="ECO:0000256" key="1">
    <source>
        <dbReference type="SAM" id="SignalP"/>
    </source>
</evidence>